<reference evidence="1 2" key="1">
    <citation type="journal article" date="2017" name="Chemistry">
        <title>Isolation, Biosynthesis and Chemical Modifications of Rubterolones A-F: Rare Tropolone Alkaloids from Actinomadura sp. 5-2.</title>
        <authorList>
            <person name="Guo H."/>
            <person name="Benndorf R."/>
            <person name="Leichnitz D."/>
            <person name="Klassen J.L."/>
            <person name="Vollmers J."/>
            <person name="Gorls H."/>
            <person name="Steinacker M."/>
            <person name="Weigel C."/>
            <person name="Dahse H.M."/>
            <person name="Kaster A.K."/>
            <person name="de Beer Z.W."/>
            <person name="Poulsen M."/>
            <person name="Beemelmanns C."/>
        </authorList>
    </citation>
    <scope>NUCLEOTIDE SEQUENCE [LARGE SCALE GENOMIC DNA]</scope>
    <source>
        <strain evidence="1 2">5-2</strain>
    </source>
</reference>
<evidence type="ECO:0000313" key="1">
    <source>
        <dbReference type="EMBL" id="POM23732.1"/>
    </source>
</evidence>
<comment type="caution">
    <text evidence="1">The sequence shown here is derived from an EMBL/GenBank/DDBJ whole genome shotgun (WGS) entry which is preliminary data.</text>
</comment>
<dbReference type="AlphaFoldDB" id="A0A2P4UFD7"/>
<protein>
    <submittedName>
        <fullName evidence="1">Uncharacterized protein</fullName>
    </submittedName>
</protein>
<sequence length="53" mass="6232">MRAGWDRTQRCADVGEHASAELRFTDEGTRMRAPWDRTQRRVRTAEVARMSPR</sequence>
<keyword evidence="2" id="KW-1185">Reference proteome</keyword>
<dbReference type="EMBL" id="MTBP01000002">
    <property type="protein sequence ID" value="POM23732.1"/>
    <property type="molecule type" value="Genomic_DNA"/>
</dbReference>
<dbReference type="Proteomes" id="UP000242367">
    <property type="component" value="Unassembled WGS sequence"/>
</dbReference>
<accession>A0A2P4UFD7</accession>
<gene>
    <name evidence="1" type="ORF">BTM25_23530</name>
</gene>
<proteinExistence type="predicted"/>
<name>A0A2P4UFD7_9ACTN</name>
<organism evidence="1 2">
    <name type="scientific">Actinomadura rubteroloni</name>
    <dbReference type="NCBI Taxonomy" id="1926885"/>
    <lineage>
        <taxon>Bacteria</taxon>
        <taxon>Bacillati</taxon>
        <taxon>Actinomycetota</taxon>
        <taxon>Actinomycetes</taxon>
        <taxon>Streptosporangiales</taxon>
        <taxon>Thermomonosporaceae</taxon>
        <taxon>Actinomadura</taxon>
    </lineage>
</organism>
<evidence type="ECO:0000313" key="2">
    <source>
        <dbReference type="Proteomes" id="UP000242367"/>
    </source>
</evidence>